<sequence length="502" mass="54033">MTEMRPVPTDPAALKTWVANLSRDELKVLTQQVSSGALTGGLGLLGDLAPGNREFDLATPPDEPSLFTLTLELRGSTPRIWRRLDLPGDLTLDVVHTLFQAVMGWTDSHLHRFQPGDGQSYNQPYFVTEFDEDEGDEGTREDGVRLDQVLRTPGDRLTYLYDFGDGWEHRVTLDSVVPLTPGNREPVCLGGARACPPEDVGGIHGYQEIAAWLRTGAPANDVPEPFEDADHAHGWLPVDYDADAFDAAEATAAMQLWVRGEHRPWHGVPEPLANLVQGLRGQGWVDATAWLTALGPRAAVGLDEEDVRRAGRPWLAVLDAVGAGTKLTTAGYLPPGVVAQIAQSTGMTDWWIGKANREDLTWPVAALRENAQHLGLLRKAKGTLAPTARARAVRGHPRELVATVLQRLPLGKGFAADAGWLLLLGLAAGDGGAALDERVAQMLTERGWRTHGSSGVSASDARRGSRVTLGALESMAGGHRAVDAALLTRLARATLLGVTNNQ</sequence>
<name>A0A0A0J5F2_9MICO</name>
<dbReference type="InterPro" id="IPR024047">
    <property type="entry name" value="MM3350-like_sf"/>
</dbReference>
<reference evidence="2 3" key="1">
    <citation type="submission" date="2013-08" db="EMBL/GenBank/DDBJ databases">
        <title>The genome sequence of Knoellia sinensis.</title>
        <authorList>
            <person name="Zhu W."/>
            <person name="Wang G."/>
        </authorList>
    </citation>
    <scope>NUCLEOTIDE SEQUENCE [LARGE SCALE GENOMIC DNA]</scope>
    <source>
        <strain evidence="2 3">KCTC 19936</strain>
    </source>
</reference>
<gene>
    <name evidence="2" type="ORF">N802_05505</name>
</gene>
<dbReference type="AlphaFoldDB" id="A0A0A0J5F2"/>
<dbReference type="SUPFAM" id="SSF159941">
    <property type="entry name" value="MM3350-like"/>
    <property type="match status" value="1"/>
</dbReference>
<protein>
    <recommendedName>
        <fullName evidence="1">Plasmid pRiA4b Orf3-like domain-containing protein</fullName>
    </recommendedName>
</protein>
<accession>A0A0A0J5F2</accession>
<organism evidence="2 3">
    <name type="scientific">Knoellia sinensis KCTC 19936</name>
    <dbReference type="NCBI Taxonomy" id="1385520"/>
    <lineage>
        <taxon>Bacteria</taxon>
        <taxon>Bacillati</taxon>
        <taxon>Actinomycetota</taxon>
        <taxon>Actinomycetes</taxon>
        <taxon>Micrococcales</taxon>
        <taxon>Intrasporangiaceae</taxon>
        <taxon>Knoellia</taxon>
    </lineage>
</organism>
<evidence type="ECO:0000313" key="2">
    <source>
        <dbReference type="EMBL" id="KGN30851.1"/>
    </source>
</evidence>
<dbReference type="Gene3D" id="3.10.290.30">
    <property type="entry name" value="MM3350-like"/>
    <property type="match status" value="1"/>
</dbReference>
<dbReference type="InterPro" id="IPR012912">
    <property type="entry name" value="Plasmid_pRiA4b_Orf3-like"/>
</dbReference>
<evidence type="ECO:0000313" key="3">
    <source>
        <dbReference type="Proteomes" id="UP000030002"/>
    </source>
</evidence>
<proteinExistence type="predicted"/>
<comment type="caution">
    <text evidence="2">The sequence shown here is derived from an EMBL/GenBank/DDBJ whole genome shotgun (WGS) entry which is preliminary data.</text>
</comment>
<dbReference type="OrthoDB" id="9816539at2"/>
<dbReference type="PANTHER" id="PTHR41878">
    <property type="entry name" value="LEXA REPRESSOR-RELATED"/>
    <property type="match status" value="1"/>
</dbReference>
<dbReference type="EMBL" id="AVPJ01000015">
    <property type="protein sequence ID" value="KGN30851.1"/>
    <property type="molecule type" value="Genomic_DNA"/>
</dbReference>
<evidence type="ECO:0000259" key="1">
    <source>
        <dbReference type="Pfam" id="PF07929"/>
    </source>
</evidence>
<keyword evidence="3" id="KW-1185">Reference proteome</keyword>
<dbReference type="STRING" id="1385520.N802_05505"/>
<dbReference type="eggNOG" id="COG3012">
    <property type="taxonomic scope" value="Bacteria"/>
</dbReference>
<feature type="domain" description="Plasmid pRiA4b Orf3-like" evidence="1">
    <location>
        <begin position="67"/>
        <end position="248"/>
    </location>
</feature>
<dbReference type="Proteomes" id="UP000030002">
    <property type="component" value="Unassembled WGS sequence"/>
</dbReference>
<dbReference type="PANTHER" id="PTHR41878:SF1">
    <property type="entry name" value="TNPR PROTEIN"/>
    <property type="match status" value="1"/>
</dbReference>
<dbReference type="Pfam" id="PF07929">
    <property type="entry name" value="PRiA4_ORF3"/>
    <property type="match status" value="1"/>
</dbReference>